<dbReference type="InterPro" id="IPR044831">
    <property type="entry name" value="Ccp1-like"/>
</dbReference>
<dbReference type="STRING" id="1157962.A0A250XMU4"/>
<dbReference type="InterPro" id="IPR010255">
    <property type="entry name" value="Haem_peroxidase_sf"/>
</dbReference>
<dbReference type="PANTHER" id="PTHR31356">
    <property type="entry name" value="THYLAKOID LUMENAL 29 KDA PROTEIN, CHLOROPLASTIC-RELATED"/>
    <property type="match status" value="1"/>
</dbReference>
<dbReference type="GO" id="GO:0000302">
    <property type="term" value="P:response to reactive oxygen species"/>
    <property type="evidence" value="ECO:0007669"/>
    <property type="project" value="TreeGrafter"/>
</dbReference>
<dbReference type="GO" id="GO:0004601">
    <property type="term" value="F:peroxidase activity"/>
    <property type="evidence" value="ECO:0007669"/>
    <property type="project" value="InterPro"/>
</dbReference>
<evidence type="ECO:0000256" key="1">
    <source>
        <dbReference type="ARBA" id="ARBA00023002"/>
    </source>
</evidence>
<organism evidence="4 5">
    <name type="scientific">Chlamydomonas eustigma</name>
    <dbReference type="NCBI Taxonomy" id="1157962"/>
    <lineage>
        <taxon>Eukaryota</taxon>
        <taxon>Viridiplantae</taxon>
        <taxon>Chlorophyta</taxon>
        <taxon>core chlorophytes</taxon>
        <taxon>Chlorophyceae</taxon>
        <taxon>CS clade</taxon>
        <taxon>Chlamydomonadales</taxon>
        <taxon>Chlamydomonadaceae</taxon>
        <taxon>Chlamydomonas</taxon>
    </lineage>
</organism>
<dbReference type="AlphaFoldDB" id="A0A250XMU4"/>
<proteinExistence type="inferred from homology"/>
<dbReference type="Pfam" id="PF00141">
    <property type="entry name" value="peroxidase"/>
    <property type="match status" value="1"/>
</dbReference>
<dbReference type="Gene3D" id="1.10.520.10">
    <property type="match status" value="2"/>
</dbReference>
<evidence type="ECO:0000313" key="4">
    <source>
        <dbReference type="EMBL" id="GAX84388.1"/>
    </source>
</evidence>
<dbReference type="GO" id="GO:0042744">
    <property type="term" value="P:hydrogen peroxide catabolic process"/>
    <property type="evidence" value="ECO:0007669"/>
    <property type="project" value="TreeGrafter"/>
</dbReference>
<comment type="caution">
    <text evidence="4">The sequence shown here is derived from an EMBL/GenBank/DDBJ whole genome shotgun (WGS) entry which is preliminary data.</text>
</comment>
<dbReference type="Proteomes" id="UP000232323">
    <property type="component" value="Unassembled WGS sequence"/>
</dbReference>
<sequence>MLKFSSGGKVSLSNSNNQHLRVSVRCNDSGGSSRRSTLIGGLLMGVPTITAPLVAYADEPKYNVRYVPVKDLGSFQKSSQRATFQKRAETVLLKYVDASDASMCVHLALLDAGSYDIVTKTGGAAGAIILDPRSAVPSSLKSVIEKLKKAKDEIDNGDVDKAGSISWADLIYLAGKVTTQAGWRAVKAVRAPSIVDQLLNPWDVVLGRQDSDMLGPNKVPLEDATVQEVTAYFAALGAKPGNGSGLGPFSPKPPFWEKPAFLIWTAASRDPSAEEAKLEAYSQVYADIKKQYDRSRDTVSRTDYEVDFAQAYNKLTGLGARISKTAYLHPEAILATKL</sequence>
<feature type="domain" description="Plant heme peroxidase family profile" evidence="3">
    <location>
        <begin position="111"/>
        <end position="237"/>
    </location>
</feature>
<name>A0A250XMU4_9CHLO</name>
<keyword evidence="1" id="KW-0560">Oxidoreductase</keyword>
<gene>
    <name evidence="4" type="ORF">CEUSTIGMA_g11810.t1</name>
</gene>
<dbReference type="GO" id="GO:0034599">
    <property type="term" value="P:cellular response to oxidative stress"/>
    <property type="evidence" value="ECO:0007669"/>
    <property type="project" value="InterPro"/>
</dbReference>
<evidence type="ECO:0000256" key="2">
    <source>
        <dbReference type="RuleBase" id="RU004241"/>
    </source>
</evidence>
<protein>
    <recommendedName>
        <fullName evidence="3">Plant heme peroxidase family profile domain-containing protein</fullName>
    </recommendedName>
</protein>
<comment type="similarity">
    <text evidence="2">Belongs to the peroxidase family.</text>
</comment>
<reference evidence="4 5" key="1">
    <citation type="submission" date="2017-08" db="EMBL/GenBank/DDBJ databases">
        <title>Acidophilic green algal genome provides insights into adaptation to an acidic environment.</title>
        <authorList>
            <person name="Hirooka S."/>
            <person name="Hirose Y."/>
            <person name="Kanesaki Y."/>
            <person name="Higuchi S."/>
            <person name="Fujiwara T."/>
            <person name="Onuma R."/>
            <person name="Era A."/>
            <person name="Ohbayashi R."/>
            <person name="Uzuka A."/>
            <person name="Nozaki H."/>
            <person name="Yoshikawa H."/>
            <person name="Miyagishima S.Y."/>
        </authorList>
    </citation>
    <scope>NUCLEOTIDE SEQUENCE [LARGE SCALE GENOMIC DNA]</scope>
    <source>
        <strain evidence="4 5">NIES-2499</strain>
    </source>
</reference>
<dbReference type="OrthoDB" id="2113341at2759"/>
<dbReference type="InterPro" id="IPR002016">
    <property type="entry name" value="Haem_peroxidase"/>
</dbReference>
<keyword evidence="5" id="KW-1185">Reference proteome</keyword>
<dbReference type="PANTHER" id="PTHR31356:SF34">
    <property type="entry name" value="THYLAKOID LUMENAL 29 KDA PROTEIN, CHLOROPLASTIC"/>
    <property type="match status" value="1"/>
</dbReference>
<evidence type="ECO:0000259" key="3">
    <source>
        <dbReference type="Pfam" id="PF00141"/>
    </source>
</evidence>
<accession>A0A250XMU4</accession>
<dbReference type="EMBL" id="BEGY01000124">
    <property type="protein sequence ID" value="GAX84388.1"/>
    <property type="molecule type" value="Genomic_DNA"/>
</dbReference>
<evidence type="ECO:0000313" key="5">
    <source>
        <dbReference type="Proteomes" id="UP000232323"/>
    </source>
</evidence>
<dbReference type="SUPFAM" id="SSF48113">
    <property type="entry name" value="Heme-dependent peroxidases"/>
    <property type="match status" value="1"/>
</dbReference>
<dbReference type="GO" id="GO:0020037">
    <property type="term" value="F:heme binding"/>
    <property type="evidence" value="ECO:0007669"/>
    <property type="project" value="InterPro"/>
</dbReference>